<accession>A0AAV3Y1S5</accession>
<keyword evidence="3" id="KW-1185">Reference proteome</keyword>
<protein>
    <submittedName>
        <fullName evidence="2">Uncharacterized protein</fullName>
    </submittedName>
</protein>
<evidence type="ECO:0000256" key="1">
    <source>
        <dbReference type="SAM" id="MobiDB-lite"/>
    </source>
</evidence>
<dbReference type="AlphaFoldDB" id="A0AAV3Y1S5"/>
<feature type="compositionally biased region" description="Polar residues" evidence="1">
    <location>
        <begin position="27"/>
        <end position="38"/>
    </location>
</feature>
<evidence type="ECO:0000313" key="3">
    <source>
        <dbReference type="Proteomes" id="UP000735302"/>
    </source>
</evidence>
<dbReference type="EMBL" id="BLXT01000383">
    <property type="protein sequence ID" value="GFN76406.1"/>
    <property type="molecule type" value="Genomic_DNA"/>
</dbReference>
<feature type="compositionally biased region" description="Basic and acidic residues" evidence="1">
    <location>
        <begin position="1"/>
        <end position="11"/>
    </location>
</feature>
<gene>
    <name evidence="2" type="ORF">PoB_000291200</name>
</gene>
<evidence type="ECO:0000313" key="2">
    <source>
        <dbReference type="EMBL" id="GFN76406.1"/>
    </source>
</evidence>
<reference evidence="2 3" key="1">
    <citation type="journal article" date="2021" name="Elife">
        <title>Chloroplast acquisition without the gene transfer in kleptoplastic sea slugs, Plakobranchus ocellatus.</title>
        <authorList>
            <person name="Maeda T."/>
            <person name="Takahashi S."/>
            <person name="Yoshida T."/>
            <person name="Shimamura S."/>
            <person name="Takaki Y."/>
            <person name="Nagai Y."/>
            <person name="Toyoda A."/>
            <person name="Suzuki Y."/>
            <person name="Arimoto A."/>
            <person name="Ishii H."/>
            <person name="Satoh N."/>
            <person name="Nishiyama T."/>
            <person name="Hasebe M."/>
            <person name="Maruyama T."/>
            <person name="Minagawa J."/>
            <person name="Obokata J."/>
            <person name="Shigenobu S."/>
        </authorList>
    </citation>
    <scope>NUCLEOTIDE SEQUENCE [LARGE SCALE GENOMIC DNA]</scope>
</reference>
<comment type="caution">
    <text evidence="2">The sequence shown here is derived from an EMBL/GenBank/DDBJ whole genome shotgun (WGS) entry which is preliminary data.</text>
</comment>
<dbReference type="Proteomes" id="UP000735302">
    <property type="component" value="Unassembled WGS sequence"/>
</dbReference>
<proteinExistence type="predicted"/>
<sequence length="175" mass="19019">MIKRDDRKLDAKLSASRSDASSDHDITPSNPTQASVASAATEDIETYLFGSQLQHEPLQPIAGEPKQTAPKSKSSLNWTGKESFLKHRNHLNPTWIFTNPTRLGVDSDSSEKVSHCTCTYGDGVLATQGDLSRRLRGHGVLKGMGKGRLQVRSPMVDFRGGNEAGAGMPAGRRYL</sequence>
<feature type="region of interest" description="Disordered" evidence="1">
    <location>
        <begin position="1"/>
        <end position="41"/>
    </location>
</feature>
<name>A0AAV3Y1S5_9GAST</name>
<organism evidence="2 3">
    <name type="scientific">Plakobranchus ocellatus</name>
    <dbReference type="NCBI Taxonomy" id="259542"/>
    <lineage>
        <taxon>Eukaryota</taxon>
        <taxon>Metazoa</taxon>
        <taxon>Spiralia</taxon>
        <taxon>Lophotrochozoa</taxon>
        <taxon>Mollusca</taxon>
        <taxon>Gastropoda</taxon>
        <taxon>Heterobranchia</taxon>
        <taxon>Euthyneura</taxon>
        <taxon>Panpulmonata</taxon>
        <taxon>Sacoglossa</taxon>
        <taxon>Placobranchoidea</taxon>
        <taxon>Plakobranchidae</taxon>
        <taxon>Plakobranchus</taxon>
    </lineage>
</organism>